<gene>
    <name evidence="1" type="ORF">P8935_24290</name>
</gene>
<dbReference type="AlphaFoldDB" id="A0AAU7DLM6"/>
<reference evidence="1" key="1">
    <citation type="submission" date="2023-03" db="EMBL/GenBank/DDBJ databases">
        <title>Edaphobacter sp.</title>
        <authorList>
            <person name="Huber K.J."/>
            <person name="Papendorf J."/>
            <person name="Pilke C."/>
            <person name="Bunk B."/>
            <person name="Sproeer C."/>
            <person name="Pester M."/>
        </authorList>
    </citation>
    <scope>NUCLEOTIDE SEQUENCE</scope>
    <source>
        <strain evidence="1">DSM 110680</strain>
    </source>
</reference>
<dbReference type="RefSeq" id="WP_348262896.1">
    <property type="nucleotide sequence ID" value="NZ_CP121196.1"/>
</dbReference>
<dbReference type="PANTHER" id="PTHR11102">
    <property type="entry name" value="SEL-1-LIKE PROTEIN"/>
    <property type="match status" value="1"/>
</dbReference>
<dbReference type="Pfam" id="PF08238">
    <property type="entry name" value="Sel1"/>
    <property type="match status" value="6"/>
</dbReference>
<organism evidence="1">
    <name type="scientific">Telmatobacter sp. DSM 110680</name>
    <dbReference type="NCBI Taxonomy" id="3036704"/>
    <lineage>
        <taxon>Bacteria</taxon>
        <taxon>Pseudomonadati</taxon>
        <taxon>Acidobacteriota</taxon>
        <taxon>Terriglobia</taxon>
        <taxon>Terriglobales</taxon>
        <taxon>Acidobacteriaceae</taxon>
        <taxon>Telmatobacter</taxon>
    </lineage>
</organism>
<dbReference type="Gene3D" id="1.25.40.10">
    <property type="entry name" value="Tetratricopeptide repeat domain"/>
    <property type="match status" value="1"/>
</dbReference>
<evidence type="ECO:0000313" key="1">
    <source>
        <dbReference type="EMBL" id="XBH17671.1"/>
    </source>
</evidence>
<proteinExistence type="predicted"/>
<accession>A0AAU7DLM6</accession>
<dbReference type="SMART" id="SM00671">
    <property type="entry name" value="SEL1"/>
    <property type="match status" value="6"/>
</dbReference>
<dbReference type="InterPro" id="IPR050767">
    <property type="entry name" value="Sel1_AlgK"/>
</dbReference>
<dbReference type="SUPFAM" id="SSF81901">
    <property type="entry name" value="HCP-like"/>
    <property type="match status" value="2"/>
</dbReference>
<dbReference type="EMBL" id="CP121196">
    <property type="protein sequence ID" value="XBH17671.1"/>
    <property type="molecule type" value="Genomic_DNA"/>
</dbReference>
<dbReference type="PANTHER" id="PTHR11102:SF160">
    <property type="entry name" value="ERAD-ASSOCIATED E3 UBIQUITIN-PROTEIN LIGASE COMPONENT HRD3"/>
    <property type="match status" value="1"/>
</dbReference>
<name>A0AAU7DLM6_9BACT</name>
<protein>
    <submittedName>
        <fullName evidence="1">Tetratricopeptide repeat protein</fullName>
    </submittedName>
</protein>
<dbReference type="InterPro" id="IPR011990">
    <property type="entry name" value="TPR-like_helical_dom_sf"/>
</dbReference>
<dbReference type="GO" id="GO:0036503">
    <property type="term" value="P:ERAD pathway"/>
    <property type="evidence" value="ECO:0007669"/>
    <property type="project" value="TreeGrafter"/>
</dbReference>
<sequence length="395" mass="43148">MVYKHSGGLVSTVSLLITATALFGFTQPRVSYAVDPDIPRIQSGAYSGSISQEIELGAAYLAGHGVARDEKHAAYWYEKAADSGDPGAQEEVGYFYQAGIGVERDPVRAVRWFERAVAGGLISAKVNLGVAYVWGLGVRKDPSFAVELFRDAAKKGSGMGACYLGDMYYFGVGVKKSDSDAIHWFELGSKLHNVPAKLDLALLLLERPDQRSQDRAMRLLREASASGSVAAKHQLGLQILRKPTLASSETEALRELEEAASDGYWKSSAVLGVLSRDGRIVAKDNKTAYYHFRIAALQGSEKAATLLANDLRNLSSELGPALSQEIDQAANAWIKKHNRSFDYLNPRNEYANTFPAFALGPSQKDMHTASLFEDKDPDILQVDDCSRSCDLRMND</sequence>
<dbReference type="InterPro" id="IPR006597">
    <property type="entry name" value="Sel1-like"/>
</dbReference>